<evidence type="ECO:0000313" key="3">
    <source>
        <dbReference type="RefSeq" id="XP_071933762.1"/>
    </source>
</evidence>
<evidence type="ECO:0000259" key="1">
    <source>
        <dbReference type="Pfam" id="PF17921"/>
    </source>
</evidence>
<dbReference type="Gene3D" id="1.10.340.70">
    <property type="match status" value="1"/>
</dbReference>
<keyword evidence="2" id="KW-1185">Reference proteome</keyword>
<dbReference type="InterPro" id="IPR041588">
    <property type="entry name" value="Integrase_H2C2"/>
</dbReference>
<dbReference type="Proteomes" id="UP001652660">
    <property type="component" value="Chromosome 2e"/>
</dbReference>
<reference evidence="3" key="1">
    <citation type="submission" date="2025-08" db="UniProtKB">
        <authorList>
            <consortium name="RefSeq"/>
        </authorList>
    </citation>
    <scope>IDENTIFICATION</scope>
    <source>
        <tissue evidence="3">Leaves</tissue>
    </source>
</reference>
<protein>
    <recommendedName>
        <fullName evidence="1">Integrase zinc-binding domain-containing protein</fullName>
    </recommendedName>
</protein>
<dbReference type="Pfam" id="PF17921">
    <property type="entry name" value="Integrase_H2C2"/>
    <property type="match status" value="1"/>
</dbReference>
<sequence>MDGVLKRYDCIINYHPGKANVVADALSWKTQLACLMVEEWNLLENVCEWNPRLEPQKVIFENIEVKSTLLDRIKEGQKKESTVQKWMERVKKGELLDFNLGPDGILRFQNHVVVPNDEELKKEILEESHRSRYIVHPGSSKMYQDLKSLYWWDNMKAEIA</sequence>
<proteinExistence type="predicted"/>
<dbReference type="PANTHER" id="PTHR37984">
    <property type="entry name" value="PROTEIN CBG26694"/>
    <property type="match status" value="1"/>
</dbReference>
<feature type="domain" description="Integrase zinc-binding" evidence="1">
    <location>
        <begin position="117"/>
        <end position="159"/>
    </location>
</feature>
<dbReference type="PANTHER" id="PTHR37984:SF5">
    <property type="entry name" value="PROTEIN NYNRIN-LIKE"/>
    <property type="match status" value="1"/>
</dbReference>
<accession>A0ABM4WPR4</accession>
<name>A0ABM4WPR4_COFAR</name>
<organism evidence="2 3">
    <name type="scientific">Coffea arabica</name>
    <name type="common">Arabian coffee</name>
    <dbReference type="NCBI Taxonomy" id="13443"/>
    <lineage>
        <taxon>Eukaryota</taxon>
        <taxon>Viridiplantae</taxon>
        <taxon>Streptophyta</taxon>
        <taxon>Embryophyta</taxon>
        <taxon>Tracheophyta</taxon>
        <taxon>Spermatophyta</taxon>
        <taxon>Magnoliopsida</taxon>
        <taxon>eudicotyledons</taxon>
        <taxon>Gunneridae</taxon>
        <taxon>Pentapetalae</taxon>
        <taxon>asterids</taxon>
        <taxon>lamiids</taxon>
        <taxon>Gentianales</taxon>
        <taxon>Rubiaceae</taxon>
        <taxon>Ixoroideae</taxon>
        <taxon>Gardenieae complex</taxon>
        <taxon>Bertiereae - Coffeeae clade</taxon>
        <taxon>Coffeeae</taxon>
        <taxon>Coffea</taxon>
    </lineage>
</organism>
<dbReference type="RefSeq" id="XP_071933762.1">
    <property type="nucleotide sequence ID" value="XM_072077661.1"/>
</dbReference>
<dbReference type="GeneID" id="140036303"/>
<gene>
    <name evidence="3" type="primary">LOC140036303</name>
</gene>
<dbReference type="InterPro" id="IPR050951">
    <property type="entry name" value="Retrovirus_Pol_polyprotein"/>
</dbReference>
<evidence type="ECO:0000313" key="2">
    <source>
        <dbReference type="Proteomes" id="UP001652660"/>
    </source>
</evidence>